<evidence type="ECO:0000259" key="9">
    <source>
        <dbReference type="Pfam" id="PF02224"/>
    </source>
</evidence>
<comment type="caution">
    <text evidence="10">The sequence shown here is derived from an EMBL/GenBank/DDBJ whole genome shotgun (WGS) entry which is preliminary data.</text>
</comment>
<dbReference type="GO" id="GO:0005737">
    <property type="term" value="C:cytoplasm"/>
    <property type="evidence" value="ECO:0007669"/>
    <property type="project" value="UniProtKB-SubCell"/>
</dbReference>
<evidence type="ECO:0000313" key="10">
    <source>
        <dbReference type="EMBL" id="MBO8454708.1"/>
    </source>
</evidence>
<dbReference type="InterPro" id="IPR011994">
    <property type="entry name" value="Cytidylate_kinase_dom"/>
</dbReference>
<dbReference type="NCBIfam" id="TIGR00017">
    <property type="entry name" value="cmk"/>
    <property type="match status" value="1"/>
</dbReference>
<evidence type="ECO:0000256" key="8">
    <source>
        <dbReference type="HAMAP-Rule" id="MF_00238"/>
    </source>
</evidence>
<keyword evidence="2 8" id="KW-0808">Transferase</keyword>
<reference evidence="10" key="2">
    <citation type="journal article" date="2021" name="PeerJ">
        <title>Extensive microbial diversity within the chicken gut microbiome revealed by metagenomics and culture.</title>
        <authorList>
            <person name="Gilroy R."/>
            <person name="Ravi A."/>
            <person name="Getino M."/>
            <person name="Pursley I."/>
            <person name="Horton D.L."/>
            <person name="Alikhan N.F."/>
            <person name="Baker D."/>
            <person name="Gharbi K."/>
            <person name="Hall N."/>
            <person name="Watson M."/>
            <person name="Adriaenssens E.M."/>
            <person name="Foster-Nyarko E."/>
            <person name="Jarju S."/>
            <person name="Secka A."/>
            <person name="Antonio M."/>
            <person name="Oren A."/>
            <person name="Chaudhuri R.R."/>
            <person name="La Ragione R."/>
            <person name="Hildebrand F."/>
            <person name="Pallen M.J."/>
        </authorList>
    </citation>
    <scope>NUCLEOTIDE SEQUENCE</scope>
    <source>
        <strain evidence="10">F1-3629</strain>
    </source>
</reference>
<dbReference type="Pfam" id="PF02224">
    <property type="entry name" value="Cytidylate_kin"/>
    <property type="match status" value="1"/>
</dbReference>
<dbReference type="Gene3D" id="3.40.50.300">
    <property type="entry name" value="P-loop containing nucleotide triphosphate hydrolases"/>
    <property type="match status" value="1"/>
</dbReference>
<sequence length="232" mass="26135">MPDIIIAVDGYSSTGKSSFAKMIAREFGFLYLDSGALYRGVTLFAIEKGMISADGKIDVPALEAALPSLDIHFGESETGSLTYMGDRCIEKDIRTLAVSGKVSPVAALPQVREYVDRRLRFLGRRKRVVLDGRDIGTTVFPDAELKIFMTADVGVRAMRRMTEMRSKGEDVRYEDVLHNLQERDYIDSHRKASPLAMAEDAVVLDNSRMTPEDQMVWLRDIMRKKFNLTDED</sequence>
<dbReference type="EC" id="2.7.4.25" evidence="8"/>
<dbReference type="CDD" id="cd02020">
    <property type="entry name" value="CMPK"/>
    <property type="match status" value="1"/>
</dbReference>
<feature type="domain" description="Cytidylate kinase" evidence="9">
    <location>
        <begin position="6"/>
        <end position="213"/>
    </location>
</feature>
<organism evidence="10 11">
    <name type="scientific">Candidatus Cryptobacteroides gallistercoris</name>
    <dbReference type="NCBI Taxonomy" id="2840765"/>
    <lineage>
        <taxon>Bacteria</taxon>
        <taxon>Pseudomonadati</taxon>
        <taxon>Bacteroidota</taxon>
        <taxon>Bacteroidia</taxon>
        <taxon>Bacteroidales</taxon>
        <taxon>Candidatus Cryptobacteroides</taxon>
    </lineage>
</organism>
<evidence type="ECO:0000313" key="11">
    <source>
        <dbReference type="Proteomes" id="UP000771749"/>
    </source>
</evidence>
<evidence type="ECO:0000256" key="7">
    <source>
        <dbReference type="ARBA" id="ARBA00048478"/>
    </source>
</evidence>
<keyword evidence="5 8" id="KW-0067">ATP-binding</keyword>
<comment type="catalytic activity">
    <reaction evidence="6 8">
        <text>dCMP + ATP = dCDP + ADP</text>
        <dbReference type="Rhea" id="RHEA:25094"/>
        <dbReference type="ChEBI" id="CHEBI:30616"/>
        <dbReference type="ChEBI" id="CHEBI:57566"/>
        <dbReference type="ChEBI" id="CHEBI:58593"/>
        <dbReference type="ChEBI" id="CHEBI:456216"/>
        <dbReference type="EC" id="2.7.4.25"/>
    </reaction>
</comment>
<evidence type="ECO:0000256" key="5">
    <source>
        <dbReference type="ARBA" id="ARBA00022840"/>
    </source>
</evidence>
<gene>
    <name evidence="8" type="primary">cmk</name>
    <name evidence="10" type="ORF">IAC07_08320</name>
</gene>
<proteinExistence type="inferred from homology"/>
<keyword evidence="8" id="KW-0963">Cytoplasm</keyword>
<dbReference type="GO" id="GO:0006220">
    <property type="term" value="P:pyrimidine nucleotide metabolic process"/>
    <property type="evidence" value="ECO:0007669"/>
    <property type="project" value="UniProtKB-UniRule"/>
</dbReference>
<comment type="catalytic activity">
    <reaction evidence="7 8">
        <text>CMP + ATP = CDP + ADP</text>
        <dbReference type="Rhea" id="RHEA:11600"/>
        <dbReference type="ChEBI" id="CHEBI:30616"/>
        <dbReference type="ChEBI" id="CHEBI:58069"/>
        <dbReference type="ChEBI" id="CHEBI:60377"/>
        <dbReference type="ChEBI" id="CHEBI:456216"/>
        <dbReference type="EC" id="2.7.4.25"/>
    </reaction>
</comment>
<dbReference type="EMBL" id="JADIMJ010000127">
    <property type="protein sequence ID" value="MBO8454708.1"/>
    <property type="molecule type" value="Genomic_DNA"/>
</dbReference>
<dbReference type="Proteomes" id="UP000771749">
    <property type="component" value="Unassembled WGS sequence"/>
</dbReference>
<keyword evidence="3 8" id="KW-0547">Nucleotide-binding</keyword>
<dbReference type="GO" id="GO:0036431">
    <property type="term" value="F:dCMP kinase activity"/>
    <property type="evidence" value="ECO:0007669"/>
    <property type="project" value="InterPro"/>
</dbReference>
<dbReference type="AlphaFoldDB" id="A0A940DP40"/>
<evidence type="ECO:0000256" key="2">
    <source>
        <dbReference type="ARBA" id="ARBA00022679"/>
    </source>
</evidence>
<evidence type="ECO:0000256" key="1">
    <source>
        <dbReference type="ARBA" id="ARBA00009427"/>
    </source>
</evidence>
<keyword evidence="4 8" id="KW-0418">Kinase</keyword>
<evidence type="ECO:0000256" key="3">
    <source>
        <dbReference type="ARBA" id="ARBA00022741"/>
    </source>
</evidence>
<comment type="similarity">
    <text evidence="1 8">Belongs to the cytidylate kinase family. Type 1 subfamily.</text>
</comment>
<comment type="subcellular location">
    <subcellularLocation>
        <location evidence="8">Cytoplasm</location>
    </subcellularLocation>
</comment>
<dbReference type="InterPro" id="IPR003136">
    <property type="entry name" value="Cytidylate_kin"/>
</dbReference>
<dbReference type="SUPFAM" id="SSF52540">
    <property type="entry name" value="P-loop containing nucleoside triphosphate hydrolases"/>
    <property type="match status" value="1"/>
</dbReference>
<reference evidence="10" key="1">
    <citation type="submission" date="2020-10" db="EMBL/GenBank/DDBJ databases">
        <authorList>
            <person name="Gilroy R."/>
        </authorList>
    </citation>
    <scope>NUCLEOTIDE SEQUENCE</scope>
    <source>
        <strain evidence="10">F1-3629</strain>
    </source>
</reference>
<evidence type="ECO:0000256" key="4">
    <source>
        <dbReference type="ARBA" id="ARBA00022777"/>
    </source>
</evidence>
<name>A0A940DP40_9BACT</name>
<protein>
    <recommendedName>
        <fullName evidence="8">Cytidylate kinase</fullName>
        <shortName evidence="8">CK</shortName>
        <ecNumber evidence="8">2.7.4.25</ecNumber>
    </recommendedName>
    <alternativeName>
        <fullName evidence="8">Cytidine monophosphate kinase</fullName>
        <shortName evidence="8">CMP kinase</shortName>
    </alternativeName>
</protein>
<accession>A0A940DP40</accession>
<dbReference type="GO" id="GO:0005524">
    <property type="term" value="F:ATP binding"/>
    <property type="evidence" value="ECO:0007669"/>
    <property type="project" value="UniProtKB-UniRule"/>
</dbReference>
<feature type="binding site" evidence="8">
    <location>
        <begin position="10"/>
        <end position="18"/>
    </location>
    <ligand>
        <name>ATP</name>
        <dbReference type="ChEBI" id="CHEBI:30616"/>
    </ligand>
</feature>
<dbReference type="HAMAP" id="MF_00238">
    <property type="entry name" value="Cytidyl_kinase_type1"/>
    <property type="match status" value="1"/>
</dbReference>
<evidence type="ECO:0000256" key="6">
    <source>
        <dbReference type="ARBA" id="ARBA00047615"/>
    </source>
</evidence>
<dbReference type="InterPro" id="IPR027417">
    <property type="entry name" value="P-loop_NTPase"/>
</dbReference>